<sequence>MRADLPPPTKRARPGLGFMKDRSSATYWTQANQVGVSSEISAYLSIPCIASDDDDIDVLGFWKTSKDKYPILAKLATVYLAVHASSAPVERLFSIGGKIFRPERCRLSNNLFESLMFIHCNHDLKL</sequence>
<protein>
    <recommendedName>
        <fullName evidence="1">HAT C-terminal dimerisation domain-containing protein</fullName>
    </recommendedName>
</protein>
<dbReference type="AlphaFoldDB" id="A0A1X7TEF4"/>
<dbReference type="InterPro" id="IPR012337">
    <property type="entry name" value="RNaseH-like_sf"/>
</dbReference>
<dbReference type="SUPFAM" id="SSF53098">
    <property type="entry name" value="Ribonuclease H-like"/>
    <property type="match status" value="1"/>
</dbReference>
<dbReference type="OrthoDB" id="10057873at2759"/>
<dbReference type="Pfam" id="PF05699">
    <property type="entry name" value="Dimer_Tnp_hAT"/>
    <property type="match status" value="1"/>
</dbReference>
<dbReference type="GO" id="GO:0046983">
    <property type="term" value="F:protein dimerization activity"/>
    <property type="evidence" value="ECO:0007669"/>
    <property type="project" value="InterPro"/>
</dbReference>
<dbReference type="PANTHER" id="PTHR47611:SF3">
    <property type="entry name" value="HAT C-TERMINAL DIMERISATION DOMAIN-CONTAINING PROTEIN"/>
    <property type="match status" value="1"/>
</dbReference>
<proteinExistence type="predicted"/>
<feature type="domain" description="HAT C-terminal dimerisation" evidence="1">
    <location>
        <begin position="39"/>
        <end position="119"/>
    </location>
</feature>
<name>A0A1X7TEF4_AMPQE</name>
<evidence type="ECO:0000313" key="2">
    <source>
        <dbReference type="EnsemblMetazoa" id="Aqu2.1.12993_001"/>
    </source>
</evidence>
<dbReference type="PANTHER" id="PTHR47611">
    <property type="entry name" value="HAT DIMERISATION DOMAIN, C-TERMINAL"/>
    <property type="match status" value="1"/>
</dbReference>
<accession>A0A1X7TEF4</accession>
<reference evidence="2" key="1">
    <citation type="submission" date="2017-05" db="UniProtKB">
        <authorList>
            <consortium name="EnsemblMetazoa"/>
        </authorList>
    </citation>
    <scope>IDENTIFICATION</scope>
</reference>
<dbReference type="EnsemblMetazoa" id="Aqu2.1.12993_001">
    <property type="protein sequence ID" value="Aqu2.1.12993_001"/>
    <property type="gene ID" value="Aqu2.1.12993"/>
</dbReference>
<evidence type="ECO:0000259" key="1">
    <source>
        <dbReference type="Pfam" id="PF05699"/>
    </source>
</evidence>
<dbReference type="InParanoid" id="A0A1X7TEF4"/>
<dbReference type="InterPro" id="IPR008906">
    <property type="entry name" value="HATC_C_dom"/>
</dbReference>
<organism evidence="2">
    <name type="scientific">Amphimedon queenslandica</name>
    <name type="common">Sponge</name>
    <dbReference type="NCBI Taxonomy" id="400682"/>
    <lineage>
        <taxon>Eukaryota</taxon>
        <taxon>Metazoa</taxon>
        <taxon>Porifera</taxon>
        <taxon>Demospongiae</taxon>
        <taxon>Heteroscleromorpha</taxon>
        <taxon>Haplosclerida</taxon>
        <taxon>Niphatidae</taxon>
        <taxon>Amphimedon</taxon>
    </lineage>
</organism>